<accession>A0ABT6B3R5</accession>
<dbReference type="SUPFAM" id="SSF56784">
    <property type="entry name" value="HAD-like"/>
    <property type="match status" value="1"/>
</dbReference>
<dbReference type="InterPro" id="IPR050582">
    <property type="entry name" value="HAD-like_SerB"/>
</dbReference>
<dbReference type="InterPro" id="IPR036412">
    <property type="entry name" value="HAD-like_sf"/>
</dbReference>
<dbReference type="Gene3D" id="1.20.1440.100">
    <property type="entry name" value="SG protein - dephosphorylation function"/>
    <property type="match status" value="1"/>
</dbReference>
<dbReference type="Pfam" id="PF12710">
    <property type="entry name" value="HAD"/>
    <property type="match status" value="1"/>
</dbReference>
<dbReference type="RefSeq" id="WP_276268531.1">
    <property type="nucleotide sequence ID" value="NZ_JARJLM010000611.1"/>
</dbReference>
<protein>
    <submittedName>
        <fullName evidence="4">HAD family phosphatase</fullName>
    </submittedName>
</protein>
<name>A0ABT6B3R5_9BURK</name>
<dbReference type="NCBIfam" id="TIGR01490">
    <property type="entry name" value="HAD-SF-IB-hyp1"/>
    <property type="match status" value="1"/>
</dbReference>
<organism evidence="4 5">
    <name type="scientific">Cupriavidus basilensis</name>
    <dbReference type="NCBI Taxonomy" id="68895"/>
    <lineage>
        <taxon>Bacteria</taxon>
        <taxon>Pseudomonadati</taxon>
        <taxon>Pseudomonadota</taxon>
        <taxon>Betaproteobacteria</taxon>
        <taxon>Burkholderiales</taxon>
        <taxon>Burkholderiaceae</taxon>
        <taxon>Cupriavidus</taxon>
    </lineage>
</organism>
<comment type="caution">
    <text evidence="4">The sequence shown here is derived from an EMBL/GenBank/DDBJ whole genome shotgun (WGS) entry which is preliminary data.</text>
</comment>
<dbReference type="Gene3D" id="3.40.50.1000">
    <property type="entry name" value="HAD superfamily/HAD-like"/>
    <property type="match status" value="1"/>
</dbReference>
<evidence type="ECO:0000313" key="4">
    <source>
        <dbReference type="EMBL" id="MDF3838616.1"/>
    </source>
</evidence>
<dbReference type="InterPro" id="IPR006385">
    <property type="entry name" value="HAD_hydro_SerB1"/>
</dbReference>
<gene>
    <name evidence="4" type="ORF">P3W85_37635</name>
</gene>
<dbReference type="Proteomes" id="UP001216674">
    <property type="component" value="Unassembled WGS sequence"/>
</dbReference>
<dbReference type="InterPro" id="IPR023214">
    <property type="entry name" value="HAD_sf"/>
</dbReference>
<evidence type="ECO:0000256" key="1">
    <source>
        <dbReference type="ARBA" id="ARBA00022723"/>
    </source>
</evidence>
<reference evidence="4 5" key="1">
    <citation type="submission" date="2023-03" db="EMBL/GenBank/DDBJ databases">
        <title>Draft assemblies of triclosan tolerant bacteria isolated from returned activated sludge.</title>
        <authorList>
            <person name="Van Hamelsveld S."/>
        </authorList>
    </citation>
    <scope>NUCLEOTIDE SEQUENCE [LARGE SCALE GENOMIC DNA]</scope>
    <source>
        <strain evidence="4 5">GW210010_S58</strain>
    </source>
</reference>
<proteinExistence type="predicted"/>
<dbReference type="PANTHER" id="PTHR43344">
    <property type="entry name" value="PHOSPHOSERINE PHOSPHATASE"/>
    <property type="match status" value="1"/>
</dbReference>
<keyword evidence="1" id="KW-0479">Metal-binding</keyword>
<dbReference type="EMBL" id="JARJLM010000611">
    <property type="protein sequence ID" value="MDF3838616.1"/>
    <property type="molecule type" value="Genomic_DNA"/>
</dbReference>
<evidence type="ECO:0000256" key="2">
    <source>
        <dbReference type="ARBA" id="ARBA00022801"/>
    </source>
</evidence>
<sequence length="235" mass="26237">MQLVLFDLDHTLIPFDSGSTWLRYLMQRGVLDEAEFAPQNQRFAQDYMDGKLDIHAFQRFCMSFLARYDRRDLEAWRSAFIASIADRIPAPARELVARHRTAGDLCCIVTATNDFVARGFADSFGVEHLVASQAATIGNGPLAPFSGEMIGVPSFGAGKVGRVEDWLAAIGRRWEEFERTLFYSDSVNDLPLLEHVSHPVVVAPDPRLRAIALERGWPVAEQAGAGYAPSRRDPR</sequence>
<evidence type="ECO:0000313" key="5">
    <source>
        <dbReference type="Proteomes" id="UP001216674"/>
    </source>
</evidence>
<dbReference type="PANTHER" id="PTHR43344:SF13">
    <property type="entry name" value="PHOSPHATASE RV3661-RELATED"/>
    <property type="match status" value="1"/>
</dbReference>
<keyword evidence="2" id="KW-0378">Hydrolase</keyword>
<keyword evidence="3" id="KW-0460">Magnesium</keyword>
<dbReference type="NCBIfam" id="TIGR01488">
    <property type="entry name" value="HAD-SF-IB"/>
    <property type="match status" value="1"/>
</dbReference>
<keyword evidence="5" id="KW-1185">Reference proteome</keyword>
<evidence type="ECO:0000256" key="3">
    <source>
        <dbReference type="ARBA" id="ARBA00022842"/>
    </source>
</evidence>